<feature type="chain" id="PRO_5009099551" description="Lipoprotein" evidence="1">
    <location>
        <begin position="20"/>
        <end position="180"/>
    </location>
</feature>
<dbReference type="PATRIC" id="fig|1193502.14.peg.2980"/>
<keyword evidence="3" id="KW-1185">Reference proteome</keyword>
<reference evidence="3" key="1">
    <citation type="submission" date="2016-08" db="EMBL/GenBank/DDBJ databases">
        <title>Complete genome sequence of the organohalide-respiring Epsilonproteobacterium Sulfurospirillum halorespirans.</title>
        <authorList>
            <person name="Goris T."/>
            <person name="Zimmermann J."/>
            <person name="Schenz B."/>
            <person name="Lemos M."/>
            <person name="Hackermueller J."/>
            <person name="Diekert G."/>
        </authorList>
    </citation>
    <scope>NUCLEOTIDE SEQUENCE [LARGE SCALE GENOMIC DNA]</scope>
    <source>
        <strain>DSM 13726</strain>
        <strain evidence="3">PCE-M2</strain>
    </source>
</reference>
<dbReference type="EMBL" id="CP017111">
    <property type="protein sequence ID" value="AOO66696.1"/>
    <property type="molecule type" value="Genomic_DNA"/>
</dbReference>
<protein>
    <recommendedName>
        <fullName evidence="4">Lipoprotein</fullName>
    </recommendedName>
</protein>
<organism evidence="2 3">
    <name type="scientific">Sulfurospirillum halorespirans DSM 13726</name>
    <dbReference type="NCBI Taxonomy" id="1193502"/>
    <lineage>
        <taxon>Bacteria</taxon>
        <taxon>Pseudomonadati</taxon>
        <taxon>Campylobacterota</taxon>
        <taxon>Epsilonproteobacteria</taxon>
        <taxon>Campylobacterales</taxon>
        <taxon>Sulfurospirillaceae</taxon>
        <taxon>Sulfurospirillum</taxon>
    </lineage>
</organism>
<evidence type="ECO:0008006" key="4">
    <source>
        <dbReference type="Google" id="ProtNLM"/>
    </source>
</evidence>
<accession>A0A1D7TNX8</accession>
<dbReference type="STRING" id="1193502.SHALO_2944"/>
<sequence>MKQFLFLLVFSLLFAGCSAKQDALHVTPNSVSALTTELTHLSDTVDYQEARMFAYEALLYPQILAERYGLVYPPTFHNFLINTGLKERGLCYEWSEDMITHLKNLKYQSFDLRWGVANKGEFNEHNSVVVVAKGEPFRTGILIDPWRNSGVLYWAKLGDDPEYKWVENLERSRYYGTIGE</sequence>
<name>A0A1D7TNX8_9BACT</name>
<dbReference type="AlphaFoldDB" id="A0A1D7TNX8"/>
<dbReference type="Proteomes" id="UP000094609">
    <property type="component" value="Chromosome"/>
</dbReference>
<evidence type="ECO:0000256" key="1">
    <source>
        <dbReference type="SAM" id="SignalP"/>
    </source>
</evidence>
<dbReference type="PROSITE" id="PS51257">
    <property type="entry name" value="PROKAR_LIPOPROTEIN"/>
    <property type="match status" value="1"/>
</dbReference>
<evidence type="ECO:0000313" key="2">
    <source>
        <dbReference type="EMBL" id="AOO66696.1"/>
    </source>
</evidence>
<gene>
    <name evidence="2" type="ORF">SHALO_2944</name>
</gene>
<proteinExistence type="predicted"/>
<feature type="signal peptide" evidence="1">
    <location>
        <begin position="1"/>
        <end position="19"/>
    </location>
</feature>
<evidence type="ECO:0000313" key="3">
    <source>
        <dbReference type="Proteomes" id="UP000094609"/>
    </source>
</evidence>
<keyword evidence="1" id="KW-0732">Signal</keyword>
<dbReference type="RefSeq" id="WP_069479208.1">
    <property type="nucleotide sequence ID" value="NZ_CP017111.1"/>
</dbReference>
<dbReference type="KEGG" id="shal:SHALO_2944"/>